<organism evidence="1 2">
    <name type="scientific">Kolteria novifilia</name>
    <dbReference type="NCBI Taxonomy" id="2527975"/>
    <lineage>
        <taxon>Bacteria</taxon>
        <taxon>Pseudomonadati</taxon>
        <taxon>Planctomycetota</taxon>
        <taxon>Planctomycetia</taxon>
        <taxon>Kolteriales</taxon>
        <taxon>Kolteriaceae</taxon>
        <taxon>Kolteria</taxon>
    </lineage>
</organism>
<gene>
    <name evidence="1" type="ORF">Pan216_16080</name>
</gene>
<accession>A0A518B1B9</accession>
<name>A0A518B1B9_9BACT</name>
<proteinExistence type="predicted"/>
<protein>
    <submittedName>
        <fullName evidence="1">Uncharacterized protein</fullName>
    </submittedName>
</protein>
<sequence length="194" mass="20502">MNLSIFKTLGKKIRTALGKTLMDRRHQSATIPSGNHFTLEVSIMTVEERLSRLEQANRRWRLAATGLAACLVLVVSVGAATKPQDARFGTVTAETFILKDRSDNSVGFLATNEDFEPYLSLHDPDGPATATLAISDAGASMMATNGVYQVMVGASGDGAASFLMGNKKTRQFGGIVSNLAGGVATVGLTAPARR</sequence>
<evidence type="ECO:0000313" key="1">
    <source>
        <dbReference type="EMBL" id="QDU60757.1"/>
    </source>
</evidence>
<dbReference type="EMBL" id="CP036279">
    <property type="protein sequence ID" value="QDU60757.1"/>
    <property type="molecule type" value="Genomic_DNA"/>
</dbReference>
<reference evidence="1 2" key="1">
    <citation type="submission" date="2019-02" db="EMBL/GenBank/DDBJ databases">
        <title>Deep-cultivation of Planctomycetes and their phenomic and genomic characterization uncovers novel biology.</title>
        <authorList>
            <person name="Wiegand S."/>
            <person name="Jogler M."/>
            <person name="Boedeker C."/>
            <person name="Pinto D."/>
            <person name="Vollmers J."/>
            <person name="Rivas-Marin E."/>
            <person name="Kohn T."/>
            <person name="Peeters S.H."/>
            <person name="Heuer A."/>
            <person name="Rast P."/>
            <person name="Oberbeckmann S."/>
            <person name="Bunk B."/>
            <person name="Jeske O."/>
            <person name="Meyerdierks A."/>
            <person name="Storesund J.E."/>
            <person name="Kallscheuer N."/>
            <person name="Luecker S."/>
            <person name="Lage O.M."/>
            <person name="Pohl T."/>
            <person name="Merkel B.J."/>
            <person name="Hornburger P."/>
            <person name="Mueller R.-W."/>
            <person name="Bruemmer F."/>
            <person name="Labrenz M."/>
            <person name="Spormann A.M."/>
            <person name="Op den Camp H."/>
            <person name="Overmann J."/>
            <person name="Amann R."/>
            <person name="Jetten M.S.M."/>
            <person name="Mascher T."/>
            <person name="Medema M.H."/>
            <person name="Devos D.P."/>
            <person name="Kaster A.-K."/>
            <person name="Ovreas L."/>
            <person name="Rohde M."/>
            <person name="Galperin M.Y."/>
            <person name="Jogler C."/>
        </authorList>
    </citation>
    <scope>NUCLEOTIDE SEQUENCE [LARGE SCALE GENOMIC DNA]</scope>
    <source>
        <strain evidence="1 2">Pan216</strain>
    </source>
</reference>
<keyword evidence="2" id="KW-1185">Reference proteome</keyword>
<dbReference type="KEGG" id="knv:Pan216_16080"/>
<evidence type="ECO:0000313" key="2">
    <source>
        <dbReference type="Proteomes" id="UP000317093"/>
    </source>
</evidence>
<dbReference type="RefSeq" id="WP_145257100.1">
    <property type="nucleotide sequence ID" value="NZ_CP036279.1"/>
</dbReference>
<dbReference type="Proteomes" id="UP000317093">
    <property type="component" value="Chromosome"/>
</dbReference>
<dbReference type="AlphaFoldDB" id="A0A518B1B9"/>